<gene>
    <name evidence="2" type="ORF">Q8F55_005565</name>
</gene>
<reference evidence="2 3" key="1">
    <citation type="submission" date="2023-08" db="EMBL/GenBank/DDBJ databases">
        <title>Annotated Genome Sequence of Vanrija albida AlHP1.</title>
        <authorList>
            <person name="Herzog R."/>
        </authorList>
    </citation>
    <scope>NUCLEOTIDE SEQUENCE [LARGE SCALE GENOMIC DNA]</scope>
    <source>
        <strain evidence="2 3">AlHP1</strain>
    </source>
</reference>
<proteinExistence type="predicted"/>
<name>A0ABR3Q2J6_9TREE</name>
<evidence type="ECO:0000256" key="1">
    <source>
        <dbReference type="SAM" id="MobiDB-lite"/>
    </source>
</evidence>
<dbReference type="RefSeq" id="XP_069208696.1">
    <property type="nucleotide sequence ID" value="XM_069354054.1"/>
</dbReference>
<dbReference type="GeneID" id="95986608"/>
<comment type="caution">
    <text evidence="2">The sequence shown here is derived from an EMBL/GenBank/DDBJ whole genome shotgun (WGS) entry which is preliminary data.</text>
</comment>
<evidence type="ECO:0008006" key="4">
    <source>
        <dbReference type="Google" id="ProtNLM"/>
    </source>
</evidence>
<accession>A0ABR3Q2J6</accession>
<dbReference type="EMBL" id="JBBXJM010000004">
    <property type="protein sequence ID" value="KAL1408752.1"/>
    <property type="molecule type" value="Genomic_DNA"/>
</dbReference>
<dbReference type="PRINTS" id="PR01217">
    <property type="entry name" value="PRICHEXTENSN"/>
</dbReference>
<organism evidence="2 3">
    <name type="scientific">Vanrija albida</name>
    <dbReference type="NCBI Taxonomy" id="181172"/>
    <lineage>
        <taxon>Eukaryota</taxon>
        <taxon>Fungi</taxon>
        <taxon>Dikarya</taxon>
        <taxon>Basidiomycota</taxon>
        <taxon>Agaricomycotina</taxon>
        <taxon>Tremellomycetes</taxon>
        <taxon>Trichosporonales</taxon>
        <taxon>Trichosporonaceae</taxon>
        <taxon>Vanrija</taxon>
    </lineage>
</organism>
<protein>
    <recommendedName>
        <fullName evidence="4">ASX DEUBAD domain-containing protein</fullName>
    </recommendedName>
</protein>
<evidence type="ECO:0000313" key="3">
    <source>
        <dbReference type="Proteomes" id="UP001565368"/>
    </source>
</evidence>
<dbReference type="Proteomes" id="UP001565368">
    <property type="component" value="Unassembled WGS sequence"/>
</dbReference>
<feature type="region of interest" description="Disordered" evidence="1">
    <location>
        <begin position="273"/>
        <end position="319"/>
    </location>
</feature>
<feature type="region of interest" description="Disordered" evidence="1">
    <location>
        <begin position="1"/>
        <end position="143"/>
    </location>
</feature>
<feature type="compositionally biased region" description="Pro residues" evidence="1">
    <location>
        <begin position="26"/>
        <end position="45"/>
    </location>
</feature>
<feature type="compositionally biased region" description="Low complexity" evidence="1">
    <location>
        <begin position="289"/>
        <end position="307"/>
    </location>
</feature>
<feature type="compositionally biased region" description="Pro residues" evidence="1">
    <location>
        <begin position="1"/>
        <end position="15"/>
    </location>
</feature>
<keyword evidence="3" id="KW-1185">Reference proteome</keyword>
<evidence type="ECO:0000313" key="2">
    <source>
        <dbReference type="EMBL" id="KAL1408752.1"/>
    </source>
</evidence>
<sequence>MAYQSLPPPPPPPPAYATIGAGGRHLPPPPRPRHLPPPPPPPPRNATPTIHVAPGTYDEHNPPHVDYAPSPHAPQHNPYALPPAGQSSGTRADLLARPPLSSSSSTNSIPTHPVLSRRMTPTTPRRLPPPYQPGQGDPSADISLADFSISGQEPWVDDNAPDEFIRDPHKLIAYLVPLPPPARLYADEQPPPLRFLTYTPPPPPLVKAPDEDSNKAQKAMHKVQYKWQQELREAHETDAKVTSWKGFKGRLNKAIDWGMSKTTSADLDFVTRIPTDGEKVHQKKPGQSGAATPATPATPGGAHTPAGVDPDLAPTPDDHHVFADDGVHESETTRATVKLDELVLIYPMTMDMTEKEIREEFVNSLMRTKSKAQRDAVIATGLLPVSVAVDTLLMFVGWVFGGLFEVDAVWAANSLRGAKTARSVTKRLASSTKSGSVHNSDEHIQLRFIASQRAQPLQDYLLGQCLRKDVGMFARPRGVVIPTSNDVLRSIGWHNSGVYEETNWEDEAWERHQVEADLDKTFQKSASAWDKWLKLYERNPQRALKR</sequence>